<accession>A0A4Y2JMN4</accession>
<protein>
    <submittedName>
        <fullName evidence="1">Uncharacterized protein</fullName>
    </submittedName>
</protein>
<reference evidence="1 2" key="1">
    <citation type="journal article" date="2019" name="Sci. Rep.">
        <title>Orb-weaving spider Araneus ventricosus genome elucidates the spidroin gene catalogue.</title>
        <authorList>
            <person name="Kono N."/>
            <person name="Nakamura H."/>
            <person name="Ohtoshi R."/>
            <person name="Moran D.A.P."/>
            <person name="Shinohara A."/>
            <person name="Yoshida Y."/>
            <person name="Fujiwara M."/>
            <person name="Mori M."/>
            <person name="Tomita M."/>
            <person name="Arakawa K."/>
        </authorList>
    </citation>
    <scope>NUCLEOTIDE SEQUENCE [LARGE SCALE GENOMIC DNA]</scope>
</reference>
<evidence type="ECO:0000313" key="2">
    <source>
        <dbReference type="Proteomes" id="UP000499080"/>
    </source>
</evidence>
<proteinExistence type="predicted"/>
<sequence length="97" mass="11425">MSTQKEFHVVCKKVAGRRLCTMRHLNGVCVFKHLLEAPCGERRCYAWESENSISSGLIALSMGFNFPHRQTYWITGRFRDAPLEHPDYGKRRMYRLF</sequence>
<organism evidence="1 2">
    <name type="scientific">Araneus ventricosus</name>
    <name type="common">Orbweaver spider</name>
    <name type="synonym">Epeira ventricosa</name>
    <dbReference type="NCBI Taxonomy" id="182803"/>
    <lineage>
        <taxon>Eukaryota</taxon>
        <taxon>Metazoa</taxon>
        <taxon>Ecdysozoa</taxon>
        <taxon>Arthropoda</taxon>
        <taxon>Chelicerata</taxon>
        <taxon>Arachnida</taxon>
        <taxon>Araneae</taxon>
        <taxon>Araneomorphae</taxon>
        <taxon>Entelegynae</taxon>
        <taxon>Araneoidea</taxon>
        <taxon>Araneidae</taxon>
        <taxon>Araneus</taxon>
    </lineage>
</organism>
<keyword evidence="2" id="KW-1185">Reference proteome</keyword>
<dbReference type="AlphaFoldDB" id="A0A4Y2JMN4"/>
<dbReference type="Proteomes" id="UP000499080">
    <property type="component" value="Unassembled WGS sequence"/>
</dbReference>
<dbReference type="EMBL" id="BGPR01003644">
    <property type="protein sequence ID" value="GBM90689.1"/>
    <property type="molecule type" value="Genomic_DNA"/>
</dbReference>
<comment type="caution">
    <text evidence="1">The sequence shown here is derived from an EMBL/GenBank/DDBJ whole genome shotgun (WGS) entry which is preliminary data.</text>
</comment>
<name>A0A4Y2JMN4_ARAVE</name>
<gene>
    <name evidence="1" type="ORF">AVEN_192907_1</name>
</gene>
<evidence type="ECO:0000313" key="1">
    <source>
        <dbReference type="EMBL" id="GBM90689.1"/>
    </source>
</evidence>